<accession>A0A815XX58</accession>
<dbReference type="Proteomes" id="UP000663834">
    <property type="component" value="Unassembled WGS sequence"/>
</dbReference>
<sequence length="28" mass="3364">MKPYNWCGMWTIPTVRGKMMRVFGQFTP</sequence>
<evidence type="ECO:0000313" key="1">
    <source>
        <dbReference type="EMBL" id="CAF1563711.1"/>
    </source>
</evidence>
<gene>
    <name evidence="1" type="ORF">KQP761_LOCUS18576</name>
</gene>
<organism evidence="1 2">
    <name type="scientific">Rotaria magnacalcarata</name>
    <dbReference type="NCBI Taxonomy" id="392030"/>
    <lineage>
        <taxon>Eukaryota</taxon>
        <taxon>Metazoa</taxon>
        <taxon>Spiralia</taxon>
        <taxon>Gnathifera</taxon>
        <taxon>Rotifera</taxon>
        <taxon>Eurotatoria</taxon>
        <taxon>Bdelloidea</taxon>
        <taxon>Philodinida</taxon>
        <taxon>Philodinidae</taxon>
        <taxon>Rotaria</taxon>
    </lineage>
</organism>
<name>A0A815XX58_9BILA</name>
<dbReference type="AlphaFoldDB" id="A0A815XX58"/>
<proteinExistence type="predicted"/>
<protein>
    <submittedName>
        <fullName evidence="1">Uncharacterized protein</fullName>
    </submittedName>
</protein>
<feature type="non-terminal residue" evidence="1">
    <location>
        <position position="1"/>
    </location>
</feature>
<evidence type="ECO:0000313" key="2">
    <source>
        <dbReference type="Proteomes" id="UP000663834"/>
    </source>
</evidence>
<dbReference type="EMBL" id="CAJNOW010009464">
    <property type="protein sequence ID" value="CAF1563711.1"/>
    <property type="molecule type" value="Genomic_DNA"/>
</dbReference>
<reference evidence="1" key="1">
    <citation type="submission" date="2021-02" db="EMBL/GenBank/DDBJ databases">
        <authorList>
            <person name="Nowell W R."/>
        </authorList>
    </citation>
    <scope>NUCLEOTIDE SEQUENCE</scope>
</reference>
<comment type="caution">
    <text evidence="1">The sequence shown here is derived from an EMBL/GenBank/DDBJ whole genome shotgun (WGS) entry which is preliminary data.</text>
</comment>